<protein>
    <submittedName>
        <fullName evidence="2">Uncharacterized protein</fullName>
    </submittedName>
</protein>
<organism evidence="2 3">
    <name type="scientific">Electrophorus voltai</name>
    <dbReference type="NCBI Taxonomy" id="2609070"/>
    <lineage>
        <taxon>Eukaryota</taxon>
        <taxon>Metazoa</taxon>
        <taxon>Chordata</taxon>
        <taxon>Craniata</taxon>
        <taxon>Vertebrata</taxon>
        <taxon>Euteleostomi</taxon>
        <taxon>Actinopterygii</taxon>
        <taxon>Neopterygii</taxon>
        <taxon>Teleostei</taxon>
        <taxon>Ostariophysi</taxon>
        <taxon>Gymnotiformes</taxon>
        <taxon>Gymnotoidei</taxon>
        <taxon>Gymnotidae</taxon>
        <taxon>Electrophorus</taxon>
    </lineage>
</organism>
<dbReference type="EMBL" id="JAROKS010000007">
    <property type="protein sequence ID" value="KAK1802121.1"/>
    <property type="molecule type" value="Genomic_DNA"/>
</dbReference>
<evidence type="ECO:0000256" key="1">
    <source>
        <dbReference type="SAM" id="MobiDB-lite"/>
    </source>
</evidence>
<sequence length="148" mass="16925">MRVRESESESERTGKRMCWNAQYPPGMQKDFRENLFTKVCFSDKTLNYSAALHTCKDTPPWCTQQLPGSKRRALSLRPSVILASLHTPTIGEEAAGRFSPPPKYGPGSDSKESYRPQPNYEDRHMEVDSTGSYDPYMEFHEGYTDYGE</sequence>
<accession>A0AAD8ZPL2</accession>
<reference evidence="2" key="1">
    <citation type="submission" date="2023-03" db="EMBL/GenBank/DDBJ databases">
        <title>Electrophorus voltai genome.</title>
        <authorList>
            <person name="Bian C."/>
        </authorList>
    </citation>
    <scope>NUCLEOTIDE SEQUENCE</scope>
    <source>
        <strain evidence="2">CB-2022</strain>
        <tissue evidence="2">Muscle</tissue>
    </source>
</reference>
<proteinExistence type="predicted"/>
<feature type="compositionally biased region" description="Basic and acidic residues" evidence="1">
    <location>
        <begin position="137"/>
        <end position="148"/>
    </location>
</feature>
<name>A0AAD8ZPL2_9TELE</name>
<keyword evidence="3" id="KW-1185">Reference proteome</keyword>
<comment type="caution">
    <text evidence="2">The sequence shown here is derived from an EMBL/GenBank/DDBJ whole genome shotgun (WGS) entry which is preliminary data.</text>
</comment>
<feature type="compositionally biased region" description="Basic and acidic residues" evidence="1">
    <location>
        <begin position="109"/>
        <end position="127"/>
    </location>
</feature>
<gene>
    <name evidence="2" type="ORF">P4O66_004374</name>
</gene>
<feature type="region of interest" description="Disordered" evidence="1">
    <location>
        <begin position="90"/>
        <end position="148"/>
    </location>
</feature>
<dbReference type="Proteomes" id="UP001239994">
    <property type="component" value="Unassembled WGS sequence"/>
</dbReference>
<evidence type="ECO:0000313" key="3">
    <source>
        <dbReference type="Proteomes" id="UP001239994"/>
    </source>
</evidence>
<evidence type="ECO:0000313" key="2">
    <source>
        <dbReference type="EMBL" id="KAK1802121.1"/>
    </source>
</evidence>
<dbReference type="AlphaFoldDB" id="A0AAD8ZPL2"/>